<dbReference type="Proteomes" id="UP000216913">
    <property type="component" value="Unassembled WGS sequence"/>
</dbReference>
<dbReference type="EMBL" id="NEVP01000008">
    <property type="protein sequence ID" value="OZI49273.1"/>
    <property type="molecule type" value="Genomic_DNA"/>
</dbReference>
<keyword evidence="3" id="KW-1185">Reference proteome</keyword>
<dbReference type="AlphaFoldDB" id="A0A261TKW7"/>
<sequence>MDGADVIADFFRPDPVRRVAGAGAGRHEATPASPVAARDTADIEIAAADAAAGDPAAGEPGAAHAAAADVGAAHAAAGEGAVTPGV</sequence>
<feature type="region of interest" description="Disordered" evidence="1">
    <location>
        <begin position="51"/>
        <end position="86"/>
    </location>
</feature>
<name>A0A261TKW7_9BORD</name>
<reference evidence="2 3" key="1">
    <citation type="submission" date="2017-05" db="EMBL/GenBank/DDBJ databases">
        <title>Complete and WGS of Bordetella genogroups.</title>
        <authorList>
            <person name="Spilker T."/>
            <person name="LiPuma J."/>
        </authorList>
    </citation>
    <scope>NUCLEOTIDE SEQUENCE [LARGE SCALE GENOMIC DNA]</scope>
    <source>
        <strain evidence="2 3">AU10456</strain>
    </source>
</reference>
<comment type="caution">
    <text evidence="2">The sequence shown here is derived from an EMBL/GenBank/DDBJ whole genome shotgun (WGS) entry which is preliminary data.</text>
</comment>
<evidence type="ECO:0000313" key="2">
    <source>
        <dbReference type="EMBL" id="OZI49273.1"/>
    </source>
</evidence>
<dbReference type="RefSeq" id="WP_094801146.1">
    <property type="nucleotide sequence ID" value="NZ_NEVP01000008.1"/>
</dbReference>
<accession>A0A261TKW7</accession>
<organism evidence="2 3">
    <name type="scientific">Bordetella genomosp. 5</name>
    <dbReference type="NCBI Taxonomy" id="1395608"/>
    <lineage>
        <taxon>Bacteria</taxon>
        <taxon>Pseudomonadati</taxon>
        <taxon>Pseudomonadota</taxon>
        <taxon>Betaproteobacteria</taxon>
        <taxon>Burkholderiales</taxon>
        <taxon>Alcaligenaceae</taxon>
        <taxon>Bordetella</taxon>
    </lineage>
</organism>
<evidence type="ECO:0000313" key="3">
    <source>
        <dbReference type="Proteomes" id="UP000216913"/>
    </source>
</evidence>
<protein>
    <submittedName>
        <fullName evidence="2">Uncharacterized protein</fullName>
    </submittedName>
</protein>
<gene>
    <name evidence="2" type="ORF">CAL25_14655</name>
</gene>
<proteinExistence type="predicted"/>
<evidence type="ECO:0000256" key="1">
    <source>
        <dbReference type="SAM" id="MobiDB-lite"/>
    </source>
</evidence>